<evidence type="ECO:0000259" key="2">
    <source>
        <dbReference type="Pfam" id="PF18701"/>
    </source>
</evidence>
<dbReference type="InterPro" id="IPR040676">
    <property type="entry name" value="DUF5641"/>
</dbReference>
<dbReference type="STRING" id="42157.A0A182EWC0"/>
<gene>
    <name evidence="3" type="ORF">NOO_LOCUS12466</name>
</gene>
<feature type="region of interest" description="Disordered" evidence="1">
    <location>
        <begin position="51"/>
        <end position="70"/>
    </location>
</feature>
<dbReference type="AlphaFoldDB" id="A0A182EWC0"/>
<dbReference type="Proteomes" id="UP000271087">
    <property type="component" value="Unassembled WGS sequence"/>
</dbReference>
<dbReference type="Pfam" id="PF18701">
    <property type="entry name" value="DUF5641"/>
    <property type="match status" value="1"/>
</dbReference>
<dbReference type="EMBL" id="UYRW01010736">
    <property type="protein sequence ID" value="VDM99082.1"/>
    <property type="molecule type" value="Genomic_DNA"/>
</dbReference>
<evidence type="ECO:0000256" key="1">
    <source>
        <dbReference type="SAM" id="MobiDB-lite"/>
    </source>
</evidence>
<accession>A0A182EWC0</accession>
<proteinExistence type="predicted"/>
<reference evidence="5" key="1">
    <citation type="submission" date="2016-06" db="UniProtKB">
        <authorList>
            <consortium name="WormBaseParasite"/>
        </authorList>
    </citation>
    <scope>IDENTIFICATION</scope>
</reference>
<reference evidence="3 4" key="2">
    <citation type="submission" date="2018-08" db="EMBL/GenBank/DDBJ databases">
        <authorList>
            <person name="Laetsch R D."/>
            <person name="Stevens L."/>
            <person name="Kumar S."/>
            <person name="Blaxter L. M."/>
        </authorList>
    </citation>
    <scope>NUCLEOTIDE SEQUENCE [LARGE SCALE GENOMIC DNA]</scope>
</reference>
<protein>
    <submittedName>
        <fullName evidence="5">DUF5641 domain-containing protein</fullName>
    </submittedName>
</protein>
<organism evidence="5">
    <name type="scientific">Onchocerca ochengi</name>
    <name type="common">Filarial nematode worm</name>
    <dbReference type="NCBI Taxonomy" id="42157"/>
    <lineage>
        <taxon>Eukaryota</taxon>
        <taxon>Metazoa</taxon>
        <taxon>Ecdysozoa</taxon>
        <taxon>Nematoda</taxon>
        <taxon>Chromadorea</taxon>
        <taxon>Rhabditida</taxon>
        <taxon>Spirurina</taxon>
        <taxon>Spiruromorpha</taxon>
        <taxon>Filarioidea</taxon>
        <taxon>Onchocercidae</taxon>
        <taxon>Onchocerca</taxon>
    </lineage>
</organism>
<keyword evidence="4" id="KW-1185">Reference proteome</keyword>
<sequence length="150" mass="16945">MMGSSIHMFYYESGPSGDGRELISGKFCTCVKKRNDLEKYNSESSLEWSTLRKTDRTNQEGYVKSHRKEAAMGKRTYNARTNTASIREYVNPKNSKDCAPIIEEIVLVDELETPRGLWKLAKVKEFKKGKDGVARTALVEMPNGNTSQGQ</sequence>
<evidence type="ECO:0000313" key="5">
    <source>
        <dbReference type="WBParaSite" id="nOo.2.0.1.t12466-RA"/>
    </source>
</evidence>
<feature type="domain" description="DUF5641" evidence="2">
    <location>
        <begin position="102"/>
        <end position="146"/>
    </location>
</feature>
<name>A0A182EWC0_ONCOC</name>
<evidence type="ECO:0000313" key="3">
    <source>
        <dbReference type="EMBL" id="VDM99082.1"/>
    </source>
</evidence>
<evidence type="ECO:0000313" key="4">
    <source>
        <dbReference type="Proteomes" id="UP000271087"/>
    </source>
</evidence>
<dbReference type="WBParaSite" id="nOo.2.0.1.t12466-RA">
    <property type="protein sequence ID" value="nOo.2.0.1.t12466-RA"/>
    <property type="gene ID" value="nOo.2.0.1.g12466"/>
</dbReference>